<gene>
    <name evidence="8" type="ORF">CEP51_007579</name>
</gene>
<feature type="region of interest" description="Disordered" evidence="6">
    <location>
        <begin position="427"/>
        <end position="456"/>
    </location>
</feature>
<dbReference type="InterPro" id="IPR001138">
    <property type="entry name" value="Zn2Cys6_DnaBD"/>
</dbReference>
<reference evidence="8 9" key="1">
    <citation type="submission" date="2017-06" db="EMBL/GenBank/DDBJ databases">
        <title>Comparative genomic analysis of Ambrosia Fusariam Clade fungi.</title>
        <authorList>
            <person name="Stajich J.E."/>
            <person name="Carrillo J."/>
            <person name="Kijimoto T."/>
            <person name="Eskalen A."/>
            <person name="O'Donnell K."/>
            <person name="Kasson M."/>
        </authorList>
    </citation>
    <scope>NUCLEOTIDE SEQUENCE [LARGE SCALE GENOMIC DNA]</scope>
    <source>
        <strain evidence="8 9">NRRL62606</strain>
    </source>
</reference>
<evidence type="ECO:0000256" key="4">
    <source>
        <dbReference type="ARBA" id="ARBA00023163"/>
    </source>
</evidence>
<evidence type="ECO:0000256" key="6">
    <source>
        <dbReference type="SAM" id="MobiDB-lite"/>
    </source>
</evidence>
<keyword evidence="2" id="KW-0479">Metal-binding</keyword>
<feature type="compositionally biased region" description="Basic and acidic residues" evidence="6">
    <location>
        <begin position="434"/>
        <end position="456"/>
    </location>
</feature>
<dbReference type="Proteomes" id="UP000287972">
    <property type="component" value="Unassembled WGS sequence"/>
</dbReference>
<feature type="domain" description="Xylanolytic transcriptional activator regulatory" evidence="7">
    <location>
        <begin position="294"/>
        <end position="375"/>
    </location>
</feature>
<name>A0A428RNP6_9HYPO</name>
<dbReference type="AlphaFoldDB" id="A0A428RNP6"/>
<feature type="compositionally biased region" description="Polar residues" evidence="6">
    <location>
        <begin position="97"/>
        <end position="108"/>
    </location>
</feature>
<dbReference type="Pfam" id="PF04082">
    <property type="entry name" value="Fungal_trans"/>
    <property type="match status" value="1"/>
</dbReference>
<evidence type="ECO:0000256" key="1">
    <source>
        <dbReference type="ARBA" id="ARBA00004123"/>
    </source>
</evidence>
<dbReference type="PANTHER" id="PTHR47338">
    <property type="entry name" value="ZN(II)2CYS6 TRANSCRIPTION FACTOR (EUROFUNG)-RELATED"/>
    <property type="match status" value="1"/>
</dbReference>
<dbReference type="SMART" id="SM00906">
    <property type="entry name" value="Fungal_trans"/>
    <property type="match status" value="1"/>
</dbReference>
<dbReference type="InterPro" id="IPR007219">
    <property type="entry name" value="XnlR_reg_dom"/>
</dbReference>
<proteinExistence type="predicted"/>
<dbReference type="Gene3D" id="4.10.240.10">
    <property type="entry name" value="Zn(2)-C6 fungal-type DNA-binding domain"/>
    <property type="match status" value="1"/>
</dbReference>
<keyword evidence="3" id="KW-0805">Transcription regulation</keyword>
<dbReference type="EMBL" id="NKCL01000183">
    <property type="protein sequence ID" value="RSL79167.1"/>
    <property type="molecule type" value="Genomic_DNA"/>
</dbReference>
<keyword evidence="5" id="KW-0539">Nucleus</keyword>
<evidence type="ECO:0000256" key="3">
    <source>
        <dbReference type="ARBA" id="ARBA00023015"/>
    </source>
</evidence>
<evidence type="ECO:0000256" key="5">
    <source>
        <dbReference type="ARBA" id="ARBA00023242"/>
    </source>
</evidence>
<dbReference type="PANTHER" id="PTHR47338:SF10">
    <property type="entry name" value="TRANSCRIPTION FACTOR DOMAIN-CONTAINING PROTEIN-RELATED"/>
    <property type="match status" value="1"/>
</dbReference>
<feature type="region of interest" description="Disordered" evidence="6">
    <location>
        <begin position="43"/>
        <end position="119"/>
    </location>
</feature>
<feature type="region of interest" description="Disordered" evidence="6">
    <location>
        <begin position="762"/>
        <end position="782"/>
    </location>
</feature>
<comment type="subcellular location">
    <subcellularLocation>
        <location evidence="1">Nucleus</location>
    </subcellularLocation>
</comment>
<organism evidence="8 9">
    <name type="scientific">Fusarium floridanum</name>
    <dbReference type="NCBI Taxonomy" id="1325733"/>
    <lineage>
        <taxon>Eukaryota</taxon>
        <taxon>Fungi</taxon>
        <taxon>Dikarya</taxon>
        <taxon>Ascomycota</taxon>
        <taxon>Pezizomycotina</taxon>
        <taxon>Sordariomycetes</taxon>
        <taxon>Hypocreomycetidae</taxon>
        <taxon>Hypocreales</taxon>
        <taxon>Nectriaceae</taxon>
        <taxon>Fusarium</taxon>
        <taxon>Fusarium solani species complex</taxon>
    </lineage>
</organism>
<dbReference type="CDD" id="cd12148">
    <property type="entry name" value="fungal_TF_MHR"/>
    <property type="match status" value="1"/>
</dbReference>
<dbReference type="GO" id="GO:0003677">
    <property type="term" value="F:DNA binding"/>
    <property type="evidence" value="ECO:0007669"/>
    <property type="project" value="InterPro"/>
</dbReference>
<feature type="compositionally biased region" description="Polar residues" evidence="6">
    <location>
        <begin position="763"/>
        <end position="782"/>
    </location>
</feature>
<evidence type="ECO:0000256" key="2">
    <source>
        <dbReference type="ARBA" id="ARBA00022723"/>
    </source>
</evidence>
<comment type="caution">
    <text evidence="8">The sequence shown here is derived from an EMBL/GenBank/DDBJ whole genome shotgun (WGS) entry which is preliminary data.</text>
</comment>
<feature type="compositionally biased region" description="Polar residues" evidence="6">
    <location>
        <begin position="69"/>
        <end position="87"/>
    </location>
</feature>
<protein>
    <recommendedName>
        <fullName evidence="7">Xylanolytic transcriptional activator regulatory domain-containing protein</fullName>
    </recommendedName>
</protein>
<dbReference type="InterPro" id="IPR050815">
    <property type="entry name" value="TF_fung"/>
</dbReference>
<keyword evidence="9" id="KW-1185">Reference proteome</keyword>
<dbReference type="CDD" id="cd00067">
    <property type="entry name" value="GAL4"/>
    <property type="match status" value="1"/>
</dbReference>
<dbReference type="GO" id="GO:0008270">
    <property type="term" value="F:zinc ion binding"/>
    <property type="evidence" value="ECO:0007669"/>
    <property type="project" value="InterPro"/>
</dbReference>
<evidence type="ECO:0000313" key="8">
    <source>
        <dbReference type="EMBL" id="RSL79167.1"/>
    </source>
</evidence>
<dbReference type="GO" id="GO:0005634">
    <property type="term" value="C:nucleus"/>
    <property type="evidence" value="ECO:0007669"/>
    <property type="project" value="UniProtKB-SubCell"/>
</dbReference>
<feature type="region of interest" description="Disordered" evidence="6">
    <location>
        <begin position="135"/>
        <end position="158"/>
    </location>
</feature>
<dbReference type="InterPro" id="IPR036864">
    <property type="entry name" value="Zn2-C6_fun-type_DNA-bd_sf"/>
</dbReference>
<evidence type="ECO:0000259" key="7">
    <source>
        <dbReference type="SMART" id="SM00906"/>
    </source>
</evidence>
<dbReference type="GO" id="GO:0000981">
    <property type="term" value="F:DNA-binding transcription factor activity, RNA polymerase II-specific"/>
    <property type="evidence" value="ECO:0007669"/>
    <property type="project" value="InterPro"/>
</dbReference>
<sequence length="838" mass="94950">MTKANASLSLHVTPVDGTRKIKCDRELPHCRICIDTEQSCSYPSGPMKPGLKIGSLQRPRRRHKDQSRAKTTPRQPNRESLSSQSFEDASAHKSRSYTETELNQTSITAKEDDPGPCRRSSQLNIHDLSFILHPSHEASTPDEDETNTNISDATPGNEDKFQRACHALGLSESAVMDIVRIYFDNMVAINIFHEPSFQEGLKNISSVVQLSALLAAITGYAIRFLPFENNRQVENEIQWREPEMKVPDYFLNMALKLIDQALSECGDEPPSLCVLQALIVITHCQLTRGVLGRAWRSLGMCVRLAYELNLHLVDSRCTLGRDPETIAIWREDEEKRRAWWAIWEMDVFASTIRRTPTAINWTQMEVLLPVPDTCWYRSTPIKSCFFEQDPAQRWWALHETGNNSPKAWFIVINSLMKDGQIISCPRGVPSTRGIDPRQPHGSEREDIRRHHHDDIEESRQKLETLANAVHCFIRVLPDNLHYRHQYLSFHARSPGQTESYRQLHSSIYNIYVMTQLARLMIYRYDVFGSQTQSSPSRLPGAQGTHGVAAFQDQEAAALGQYFEAADNILTIVNRSCENHVQYINPFLSSTIWLAAAVQLVRKQFGGPSTKTSLIKTRFDLLYLTYKQCIAFWDTKTAMQQNLESLEVQLEGYQPGDTRSATGKKPWLQRRQDQLWISDSPSLQHSGSKLELYPSPQDKLEDTELISANDEARSQAQCSGDIVGQCHVFPETPPQSVIFDKPAIGSVSNQTQSPPKTIADLTGRSINARSPGQPRTNTAATQEHQSDFVDMPIVDFMEMPSNMDQDLVDMDPSVAMNELWKNFDLPSDIHDLLSGFSTY</sequence>
<evidence type="ECO:0000313" key="9">
    <source>
        <dbReference type="Proteomes" id="UP000287972"/>
    </source>
</evidence>
<dbReference type="GO" id="GO:0006351">
    <property type="term" value="P:DNA-templated transcription"/>
    <property type="evidence" value="ECO:0007669"/>
    <property type="project" value="InterPro"/>
</dbReference>
<keyword evidence="4" id="KW-0804">Transcription</keyword>
<accession>A0A428RNP6</accession>
<dbReference type="SUPFAM" id="SSF57701">
    <property type="entry name" value="Zn2/Cys6 DNA-binding domain"/>
    <property type="match status" value="1"/>
</dbReference>